<accession>A0A256GMN8</accession>
<evidence type="ECO:0000313" key="1">
    <source>
        <dbReference type="EMBL" id="OYR28349.1"/>
    </source>
</evidence>
<organism evidence="1 2">
    <name type="scientific">Brucella lupini</name>
    <dbReference type="NCBI Taxonomy" id="255457"/>
    <lineage>
        <taxon>Bacteria</taxon>
        <taxon>Pseudomonadati</taxon>
        <taxon>Pseudomonadota</taxon>
        <taxon>Alphaproteobacteria</taxon>
        <taxon>Hyphomicrobiales</taxon>
        <taxon>Brucellaceae</taxon>
        <taxon>Brucella/Ochrobactrum group</taxon>
        <taxon>Brucella</taxon>
    </lineage>
</organism>
<proteinExistence type="predicted"/>
<comment type="caution">
    <text evidence="1">The sequence shown here is derived from an EMBL/GenBank/DDBJ whole genome shotgun (WGS) entry which is preliminary data.</text>
</comment>
<evidence type="ECO:0000313" key="2">
    <source>
        <dbReference type="Proteomes" id="UP000216363"/>
    </source>
</evidence>
<dbReference type="Proteomes" id="UP000216363">
    <property type="component" value="Unassembled WGS sequence"/>
</dbReference>
<protein>
    <submittedName>
        <fullName evidence="1">Uncharacterized protein</fullName>
    </submittedName>
</protein>
<name>A0A256GMN8_9HYPH</name>
<dbReference type="EMBL" id="NNRN01000051">
    <property type="protein sequence ID" value="OYR28349.1"/>
    <property type="molecule type" value="Genomic_DNA"/>
</dbReference>
<reference evidence="1 2" key="1">
    <citation type="submission" date="2017-07" db="EMBL/GenBank/DDBJ databases">
        <title>Draft genome of Ochrobactrum lupini type strain LUP21.</title>
        <authorList>
            <person name="Krzyzanowska D.M."/>
            <person name="Jafra S."/>
        </authorList>
    </citation>
    <scope>NUCLEOTIDE SEQUENCE [LARGE SCALE GENOMIC DNA]</scope>
    <source>
        <strain evidence="1 2">LUP21</strain>
    </source>
</reference>
<sequence length="37" mass="4097">MFHRLHPGFRLSVALSVSHRFAGAQPSGNVTAFLRQC</sequence>
<gene>
    <name evidence="1" type="ORF">CES86_2964</name>
</gene>
<dbReference type="AlphaFoldDB" id="A0A256GMN8"/>